<keyword evidence="15" id="KW-1185">Reference proteome</keyword>
<dbReference type="Gene3D" id="1.10.510.10">
    <property type="entry name" value="Transferase(Phosphotransferase) domain 1"/>
    <property type="match status" value="1"/>
</dbReference>
<keyword evidence="4 12" id="KW-0812">Transmembrane</keyword>
<keyword evidence="6 12" id="KW-1133">Transmembrane helix</keyword>
<dbReference type="SUPFAM" id="SSF56112">
    <property type="entry name" value="Protein kinase-like (PK-like)"/>
    <property type="match status" value="1"/>
</dbReference>
<dbReference type="PANTHER" id="PTHR11920:SF375">
    <property type="entry name" value="RECEPTOR-TYPE GUANYLATE CYCLASE GCY-13"/>
    <property type="match status" value="1"/>
</dbReference>
<comment type="catalytic activity">
    <reaction evidence="1">
        <text>GTP = 3',5'-cyclic GMP + diphosphate</text>
        <dbReference type="Rhea" id="RHEA:13665"/>
        <dbReference type="ChEBI" id="CHEBI:33019"/>
        <dbReference type="ChEBI" id="CHEBI:37565"/>
        <dbReference type="ChEBI" id="CHEBI:57746"/>
        <dbReference type="EC" id="4.6.1.2"/>
    </reaction>
</comment>
<evidence type="ECO:0000313" key="15">
    <source>
        <dbReference type="Proteomes" id="UP000046392"/>
    </source>
</evidence>
<dbReference type="GO" id="GO:0004383">
    <property type="term" value="F:guanylate cyclase activity"/>
    <property type="evidence" value="ECO:0007669"/>
    <property type="project" value="UniProtKB-EC"/>
</dbReference>
<evidence type="ECO:0000259" key="13">
    <source>
        <dbReference type="PROSITE" id="PS50011"/>
    </source>
</evidence>
<dbReference type="AlphaFoldDB" id="A0A0N5B222"/>
<keyword evidence="5" id="KW-0547">Nucleotide-binding</keyword>
<evidence type="ECO:0000256" key="7">
    <source>
        <dbReference type="ARBA" id="ARBA00023136"/>
    </source>
</evidence>
<keyword evidence="10" id="KW-0141">cGMP biosynthesis</keyword>
<feature type="transmembrane region" description="Helical" evidence="12">
    <location>
        <begin position="463"/>
        <end position="488"/>
    </location>
</feature>
<dbReference type="Gene3D" id="6.10.250.780">
    <property type="match status" value="1"/>
</dbReference>
<dbReference type="PROSITE" id="PS50011">
    <property type="entry name" value="PROTEIN_KINASE_DOM"/>
    <property type="match status" value="1"/>
</dbReference>
<organism evidence="15 16">
    <name type="scientific">Strongyloides papillosus</name>
    <name type="common">Intestinal threadworm</name>
    <dbReference type="NCBI Taxonomy" id="174720"/>
    <lineage>
        <taxon>Eukaryota</taxon>
        <taxon>Metazoa</taxon>
        <taxon>Ecdysozoa</taxon>
        <taxon>Nematoda</taxon>
        <taxon>Chromadorea</taxon>
        <taxon>Rhabditida</taxon>
        <taxon>Tylenchina</taxon>
        <taxon>Panagrolaimomorpha</taxon>
        <taxon>Strongyloidoidea</taxon>
        <taxon>Strongyloididae</taxon>
        <taxon>Strongyloides</taxon>
    </lineage>
</organism>
<dbReference type="Gene3D" id="3.30.70.1230">
    <property type="entry name" value="Nucleotide cyclase"/>
    <property type="match status" value="1"/>
</dbReference>
<keyword evidence="7 12" id="KW-0472">Membrane</keyword>
<dbReference type="Pfam" id="PF07714">
    <property type="entry name" value="PK_Tyr_Ser-Thr"/>
    <property type="match status" value="1"/>
</dbReference>
<name>A0A0N5B222_STREA</name>
<dbReference type="WBParaSite" id="SPAL_0000012500.1">
    <property type="protein sequence ID" value="SPAL_0000012500.1"/>
    <property type="gene ID" value="SPAL_0000012500"/>
</dbReference>
<reference evidence="16" key="1">
    <citation type="submission" date="2017-02" db="UniProtKB">
        <authorList>
            <consortium name="WormBaseParasite"/>
        </authorList>
    </citation>
    <scope>IDENTIFICATION</scope>
</reference>
<dbReference type="CDD" id="cd06352">
    <property type="entry name" value="PBP1_NPR_GC-like"/>
    <property type="match status" value="1"/>
</dbReference>
<comment type="subcellular location">
    <subcellularLocation>
        <location evidence="2">Membrane</location>
        <topology evidence="2">Single-pass membrane protein</topology>
    </subcellularLocation>
</comment>
<evidence type="ECO:0000256" key="2">
    <source>
        <dbReference type="ARBA" id="ARBA00004167"/>
    </source>
</evidence>
<dbReference type="InterPro" id="IPR001054">
    <property type="entry name" value="A/G_cyclase"/>
</dbReference>
<evidence type="ECO:0000313" key="16">
    <source>
        <dbReference type="WBParaSite" id="SPAL_0000012500.1"/>
    </source>
</evidence>
<dbReference type="GO" id="GO:0001653">
    <property type="term" value="F:peptide receptor activity"/>
    <property type="evidence" value="ECO:0007669"/>
    <property type="project" value="TreeGrafter"/>
</dbReference>
<evidence type="ECO:0000256" key="8">
    <source>
        <dbReference type="ARBA" id="ARBA00023180"/>
    </source>
</evidence>
<dbReference type="CDD" id="cd07302">
    <property type="entry name" value="CHD"/>
    <property type="match status" value="1"/>
</dbReference>
<accession>A0A0N5B222</accession>
<evidence type="ECO:0000256" key="4">
    <source>
        <dbReference type="ARBA" id="ARBA00022692"/>
    </source>
</evidence>
<dbReference type="PANTHER" id="PTHR11920">
    <property type="entry name" value="GUANYLYL CYCLASE"/>
    <property type="match status" value="1"/>
</dbReference>
<dbReference type="STRING" id="174720.A0A0N5B222"/>
<evidence type="ECO:0000256" key="12">
    <source>
        <dbReference type="SAM" id="Phobius"/>
    </source>
</evidence>
<evidence type="ECO:0000256" key="10">
    <source>
        <dbReference type="ARBA" id="ARBA00023293"/>
    </source>
</evidence>
<dbReference type="GO" id="GO:0004016">
    <property type="term" value="F:adenylate cyclase activity"/>
    <property type="evidence" value="ECO:0007669"/>
    <property type="project" value="TreeGrafter"/>
</dbReference>
<feature type="domain" description="Guanylate cyclase" evidence="14">
    <location>
        <begin position="858"/>
        <end position="927"/>
    </location>
</feature>
<evidence type="ECO:0000256" key="11">
    <source>
        <dbReference type="SAM" id="Coils"/>
    </source>
</evidence>
<dbReference type="GO" id="GO:0035556">
    <property type="term" value="P:intracellular signal transduction"/>
    <property type="evidence" value="ECO:0007669"/>
    <property type="project" value="InterPro"/>
</dbReference>
<evidence type="ECO:0000259" key="14">
    <source>
        <dbReference type="PROSITE" id="PS50125"/>
    </source>
</evidence>
<dbReference type="Pfam" id="PF01094">
    <property type="entry name" value="ANF_receptor"/>
    <property type="match status" value="1"/>
</dbReference>
<evidence type="ECO:0000256" key="5">
    <source>
        <dbReference type="ARBA" id="ARBA00022741"/>
    </source>
</evidence>
<keyword evidence="11" id="KW-0175">Coiled coil</keyword>
<dbReference type="InterPro" id="IPR029787">
    <property type="entry name" value="Nucleotide_cyclase"/>
</dbReference>
<dbReference type="Gene3D" id="3.40.50.2300">
    <property type="match status" value="2"/>
</dbReference>
<evidence type="ECO:0000256" key="9">
    <source>
        <dbReference type="ARBA" id="ARBA00023239"/>
    </source>
</evidence>
<dbReference type="InterPro" id="IPR001828">
    <property type="entry name" value="ANF_lig-bd_rcpt"/>
</dbReference>
<dbReference type="GO" id="GO:0004672">
    <property type="term" value="F:protein kinase activity"/>
    <property type="evidence" value="ECO:0007669"/>
    <property type="project" value="InterPro"/>
</dbReference>
<dbReference type="SMART" id="SM00044">
    <property type="entry name" value="CYCc"/>
    <property type="match status" value="1"/>
</dbReference>
<keyword evidence="8" id="KW-0325">Glycoprotein</keyword>
<dbReference type="InterPro" id="IPR050401">
    <property type="entry name" value="Cyclic_nucleotide_synthase"/>
</dbReference>
<evidence type="ECO:0000256" key="3">
    <source>
        <dbReference type="ARBA" id="ARBA00012202"/>
    </source>
</evidence>
<dbReference type="GO" id="GO:0007168">
    <property type="term" value="P:receptor guanylyl cyclase signaling pathway"/>
    <property type="evidence" value="ECO:0007669"/>
    <property type="project" value="TreeGrafter"/>
</dbReference>
<dbReference type="EC" id="4.6.1.2" evidence="3"/>
<dbReference type="InterPro" id="IPR000719">
    <property type="entry name" value="Prot_kinase_dom"/>
</dbReference>
<dbReference type="InterPro" id="IPR011009">
    <property type="entry name" value="Kinase-like_dom_sf"/>
</dbReference>
<dbReference type="GO" id="GO:0005886">
    <property type="term" value="C:plasma membrane"/>
    <property type="evidence" value="ECO:0007669"/>
    <property type="project" value="TreeGrafter"/>
</dbReference>
<sequence length="927" mass="106286">MNNLKIGMFFPLEETSQIHWQGYQNSAGAVLEAFRDAKKNYSILNSINVSYYWEYNECVVSSAAGRFFEMVNSENDSIDVMIGPACVETAPIIGSIAAYYNFPVFLYGLSSVFNSFTDTTLYPTVTTVMSTYNYGARGLIEMLIKLQWYDLSLIYMHSQESLGMCAKFADIFDDLVSDEYHSTNIIYKRLILNFTDTNLRSIADEISRVSRIVVMCLDEQEKSRSMMLAFFDSGMNNNEYVYINVDPGMDKYIDGENKILLKDYTVPPDGRDNDSYSMYPYMLSFDYSMKGGMIENYDNLRAKMPQLMAEPPFNCTTECEKYNISSVYAPYLYDTTYVYFSCLAQAIAENKGNKTFRDLIKNGTLITNYAVGTFEGITGEFSINSLYIRDAFVTLGTYMNNGLNVTRWVEASVGSETLSVELLYTDPKTTIWALRGGEQPLNEPTCGYINKKCPYDFIHKNPIIFGVIILGCIIIIILIILLILYFYIQKKREEEKQNDLWKINFNLLIKYEEYVKPELTVHSRKSFMSASQTSVRLSIKHDPEGRYRLFVYNNEYVMGRFHDCIYVLTRKDIAHLRFMRMMDHDNINKLVGFSLNGPALMSIWKYCNRGSLVDILTNDHLNINIDGFFIYSLVKDTVEGLYFIHNSPIKVHGNMSSRNCLINERWQVKLSDYGIPFLRAFVWTAPEILRCDISHPNKESDIYSLAIVIADLINKGISFENDNLSGGANEVIYIIRNRKTLPYRPNLNPAVEDIPPAMLHLVKDMWSEDPSLRPNLDVVKQLVKQMNLGRCSNLMDHVYNMLEKYAASLEEDIQERTKELVKEKKKADILLSRMLPKAVVEKLKLGQPIPPEHFDSVTIFFSDVVSFTVLASKCSAFQVVNLMNGLYTIFDSVINAHDVYKVETIGDGYLCVSGLPERNGYRHVKEI</sequence>
<dbReference type="InterPro" id="IPR001245">
    <property type="entry name" value="Ser-Thr/Tyr_kinase_cat_dom"/>
</dbReference>
<dbReference type="SUPFAM" id="SSF53822">
    <property type="entry name" value="Periplasmic binding protein-like I"/>
    <property type="match status" value="1"/>
</dbReference>
<evidence type="ECO:0000256" key="1">
    <source>
        <dbReference type="ARBA" id="ARBA00001436"/>
    </source>
</evidence>
<keyword evidence="9" id="KW-0456">Lyase</keyword>
<dbReference type="Pfam" id="PF00211">
    <property type="entry name" value="Guanylate_cyc"/>
    <property type="match status" value="1"/>
</dbReference>
<feature type="coiled-coil region" evidence="11">
    <location>
        <begin position="799"/>
        <end position="826"/>
    </location>
</feature>
<dbReference type="PROSITE" id="PS50125">
    <property type="entry name" value="GUANYLATE_CYCLASE_2"/>
    <property type="match status" value="1"/>
</dbReference>
<proteinExistence type="predicted"/>
<evidence type="ECO:0000256" key="6">
    <source>
        <dbReference type="ARBA" id="ARBA00022989"/>
    </source>
</evidence>
<dbReference type="GO" id="GO:0005524">
    <property type="term" value="F:ATP binding"/>
    <property type="evidence" value="ECO:0007669"/>
    <property type="project" value="InterPro"/>
</dbReference>
<feature type="domain" description="Protein kinase" evidence="13">
    <location>
        <begin position="521"/>
        <end position="788"/>
    </location>
</feature>
<dbReference type="Proteomes" id="UP000046392">
    <property type="component" value="Unplaced"/>
</dbReference>
<protein>
    <recommendedName>
        <fullName evidence="3">guanylate cyclase</fullName>
        <ecNumber evidence="3">4.6.1.2</ecNumber>
    </recommendedName>
</protein>
<dbReference type="InterPro" id="IPR028082">
    <property type="entry name" value="Peripla_BP_I"/>
</dbReference>
<dbReference type="SUPFAM" id="SSF55073">
    <property type="entry name" value="Nucleotide cyclase"/>
    <property type="match status" value="1"/>
</dbReference>